<sequence length="546" mass="61741">MRKQIVALAAVFCTLAVTLTGMPEAAAHHKNEQKVEKILYIPHDNRPISDKQTAEVISKLGYEVVVPPDNMLGSRTDLGHPDELWDWLKQNAQDADAAVISSDSMLYGSLVGSRKHEYSKKEVLERADRFQSFRKEHPKMELYVFGSIMRTPRSGEASGHEEPGYYRNYGADIFRYTVLKDKEEMEGLTRREKKEYDFLQRLIPKASLADWMGRREKNFAANEKMIDLTRKNAFNYFVLGRDDNAPYSQTHLESRHLAAAGQDLGKTRFQAMAGIDEIGMLLLTRAVNDMRRDVPFVYVRYNWGKGEFTVPSYSDEKIGDSIAAAITAAGGMQVKSPEKADLVLTVNTNPNGKTYEANDRANDGTPREGTKYFADIVSDYVGKGYPVAIADIAYANGSDNALMDELRDRGLLFKLRAYAGWNTPTNSTGFVIGEGMMAEHMKDEAVDDLLLTRYLDDWAYQANVRNTIARQLTWLRGDGVYGSLDSKMGAVATRSERMLTRFVEENLPPIDSLAYIEVRFPWNRMFESDIIHTADEPVDISYFPKK</sequence>
<dbReference type="Proteomes" id="UP000095546">
    <property type="component" value="Unassembled WGS sequence"/>
</dbReference>
<protein>
    <recommendedName>
        <fullName evidence="4">DUF4127 domain-containing protein</fullName>
    </recommendedName>
</protein>
<organism evidence="2 3">
    <name type="scientific">Mitsuokella jalaludinii</name>
    <dbReference type="NCBI Taxonomy" id="187979"/>
    <lineage>
        <taxon>Bacteria</taxon>
        <taxon>Bacillati</taxon>
        <taxon>Bacillota</taxon>
        <taxon>Negativicutes</taxon>
        <taxon>Selenomonadales</taxon>
        <taxon>Selenomonadaceae</taxon>
        <taxon>Mitsuokella</taxon>
    </lineage>
</organism>
<evidence type="ECO:0008006" key="4">
    <source>
        <dbReference type="Google" id="ProtNLM"/>
    </source>
</evidence>
<evidence type="ECO:0000256" key="1">
    <source>
        <dbReference type="SAM" id="SignalP"/>
    </source>
</evidence>
<dbReference type="AlphaFoldDB" id="A0A173WDS2"/>
<feature type="chain" id="PRO_5039420931" description="DUF4127 domain-containing protein" evidence="1">
    <location>
        <begin position="26"/>
        <end position="546"/>
    </location>
</feature>
<gene>
    <name evidence="2" type="ORF">ERS852385_00184</name>
</gene>
<keyword evidence="1" id="KW-0732">Signal</keyword>
<feature type="signal peptide" evidence="1">
    <location>
        <begin position="1"/>
        <end position="25"/>
    </location>
</feature>
<accession>A0A173WDS2</accession>
<dbReference type="EMBL" id="CYYU01000001">
    <property type="protein sequence ID" value="CUN37126.1"/>
    <property type="molecule type" value="Genomic_DNA"/>
</dbReference>
<dbReference type="eggNOG" id="ENOG502Z7Q0">
    <property type="taxonomic scope" value="Bacteria"/>
</dbReference>
<evidence type="ECO:0000313" key="2">
    <source>
        <dbReference type="EMBL" id="CUN37126.1"/>
    </source>
</evidence>
<name>A0A173WDS2_9FIRM</name>
<keyword evidence="3" id="KW-1185">Reference proteome</keyword>
<evidence type="ECO:0000313" key="3">
    <source>
        <dbReference type="Proteomes" id="UP000095546"/>
    </source>
</evidence>
<dbReference type="STRING" id="187979.ERS852385_00184"/>
<dbReference type="InterPro" id="IPR025394">
    <property type="entry name" value="DUF4127"/>
</dbReference>
<dbReference type="Pfam" id="PF13552">
    <property type="entry name" value="DUF4127"/>
    <property type="match status" value="1"/>
</dbReference>
<dbReference type="OrthoDB" id="9789552at2"/>
<proteinExistence type="predicted"/>
<reference evidence="2 3" key="1">
    <citation type="submission" date="2015-09" db="EMBL/GenBank/DDBJ databases">
        <authorList>
            <consortium name="Pathogen Informatics"/>
        </authorList>
    </citation>
    <scope>NUCLEOTIDE SEQUENCE [LARGE SCALE GENOMIC DNA]</scope>
    <source>
        <strain evidence="2 3">2789STDY5608828</strain>
    </source>
</reference>